<dbReference type="Proteomes" id="UP000196573">
    <property type="component" value="Unassembled WGS sequence"/>
</dbReference>
<organism evidence="1 2">
    <name type="scientific">Parendozoicomonas haliclonae</name>
    <dbReference type="NCBI Taxonomy" id="1960125"/>
    <lineage>
        <taxon>Bacteria</taxon>
        <taxon>Pseudomonadati</taxon>
        <taxon>Pseudomonadota</taxon>
        <taxon>Gammaproteobacteria</taxon>
        <taxon>Oceanospirillales</taxon>
        <taxon>Endozoicomonadaceae</taxon>
        <taxon>Parendozoicomonas</taxon>
    </lineage>
</organism>
<keyword evidence="2" id="KW-1185">Reference proteome</keyword>
<name>A0A1X7AJV4_9GAMM</name>
<dbReference type="OrthoDB" id="6195505at2"/>
<evidence type="ECO:0000313" key="1">
    <source>
        <dbReference type="EMBL" id="SMA47113.1"/>
    </source>
</evidence>
<reference evidence="1 2" key="1">
    <citation type="submission" date="2017-03" db="EMBL/GenBank/DDBJ databases">
        <authorList>
            <person name="Afonso C.L."/>
            <person name="Miller P.J."/>
            <person name="Scott M.A."/>
            <person name="Spackman E."/>
            <person name="Goraichik I."/>
            <person name="Dimitrov K.M."/>
            <person name="Suarez D.L."/>
            <person name="Swayne D.E."/>
        </authorList>
    </citation>
    <scope>NUCLEOTIDE SEQUENCE [LARGE SCALE GENOMIC DNA]</scope>
    <source>
        <strain evidence="1">SB41UT1</strain>
    </source>
</reference>
<protein>
    <submittedName>
        <fullName evidence="1">Uncharacterized protein</fullName>
    </submittedName>
</protein>
<accession>A0A1X7AJV4</accession>
<sequence length="145" mass="16507">MSIEIQLKSHFLDSAPDNSTLTHLAIICGALKHCLGNAKTMSFIKLTYIFDKTINLKANAFSSKITLLPWTIDNDFKKSLIMAESNHFIELLTDKSSKEIKISLTDKGDIYLSSVETHHAFADYLEYLKEIKIPENRFENPIIRS</sequence>
<dbReference type="AlphaFoldDB" id="A0A1X7AJV4"/>
<evidence type="ECO:0000313" key="2">
    <source>
        <dbReference type="Proteomes" id="UP000196573"/>
    </source>
</evidence>
<proteinExistence type="predicted"/>
<gene>
    <name evidence="1" type="ORF">EHSB41UT_02315</name>
</gene>
<dbReference type="EMBL" id="FWPT01000005">
    <property type="protein sequence ID" value="SMA47113.1"/>
    <property type="molecule type" value="Genomic_DNA"/>
</dbReference>
<dbReference type="RefSeq" id="WP_087110013.1">
    <property type="nucleotide sequence ID" value="NZ_CBCSCN010000003.1"/>
</dbReference>